<dbReference type="AlphaFoldDB" id="A0A090YZQ9"/>
<evidence type="ECO:0000313" key="1">
    <source>
        <dbReference type="EMBL" id="KFN04469.1"/>
    </source>
</evidence>
<comment type="caution">
    <text evidence="1">The sequence shown here is derived from an EMBL/GenBank/DDBJ whole genome shotgun (WGS) entry which is preliminary data.</text>
</comment>
<dbReference type="Proteomes" id="UP000029389">
    <property type="component" value="Unassembled WGS sequence"/>
</dbReference>
<reference evidence="1 3" key="1">
    <citation type="submission" date="2014-04" db="EMBL/GenBank/DDBJ databases">
        <authorList>
            <person name="Bishop-Lilly K.A."/>
            <person name="Broomall S.M."/>
            <person name="Chain P.S."/>
            <person name="Chertkov O."/>
            <person name="Coyne S.R."/>
            <person name="Daligault H.E."/>
            <person name="Davenport K.W."/>
            <person name="Erkkila T."/>
            <person name="Frey K.G."/>
            <person name="Gibbons H.S."/>
            <person name="Gu W."/>
            <person name="Jaissle J."/>
            <person name="Johnson S.L."/>
            <person name="Koroleva G.I."/>
            <person name="Ladner J.T."/>
            <person name="Lo C.-C."/>
            <person name="Minogue T.D."/>
            <person name="Munk C."/>
            <person name="Palacios G.F."/>
            <person name="Redden C.L."/>
            <person name="Rosenzweig C.N."/>
            <person name="Scholz M.B."/>
            <person name="Teshima H."/>
            <person name="Xu Y."/>
        </authorList>
    </citation>
    <scope>NUCLEOTIDE SEQUENCE [LARGE SCALE GENOMIC DNA]</scope>
    <source>
        <strain evidence="1 3">BHP</strain>
    </source>
</reference>
<keyword evidence="1" id="KW-0946">Virion</keyword>
<name>A0A090YZQ9_9BACI</name>
<reference evidence="2 4" key="2">
    <citation type="submission" date="2018-08" db="EMBL/GenBank/DDBJ databases">
        <title>Bacillus clarus sp. nov. strain PS00077A.</title>
        <authorList>
            <person name="Mendez Acevedo M."/>
            <person name="Carroll L."/>
            <person name="Mukherjee M."/>
            <person name="Wiedmann M."/>
            <person name="Kovac J."/>
        </authorList>
    </citation>
    <scope>NUCLEOTIDE SEQUENCE [LARGE SCALE GENOMIC DNA]</scope>
    <source>
        <strain evidence="2 4">PS00077A</strain>
    </source>
</reference>
<dbReference type="Proteomes" id="UP000264294">
    <property type="component" value="Unassembled WGS sequence"/>
</dbReference>
<evidence type="ECO:0000313" key="4">
    <source>
        <dbReference type="Proteomes" id="UP000264294"/>
    </source>
</evidence>
<organism evidence="1 3">
    <name type="scientific">Bacillus clarus</name>
    <dbReference type="NCBI Taxonomy" id="2338372"/>
    <lineage>
        <taxon>Bacteria</taxon>
        <taxon>Bacillati</taxon>
        <taxon>Bacillota</taxon>
        <taxon>Bacilli</taxon>
        <taxon>Bacillales</taxon>
        <taxon>Bacillaceae</taxon>
        <taxon>Bacillus</taxon>
        <taxon>Bacillus cereus group</taxon>
    </lineage>
</organism>
<dbReference type="EMBL" id="QVOD01000021">
    <property type="protein sequence ID" value="RFT65825.1"/>
    <property type="molecule type" value="Genomic_DNA"/>
</dbReference>
<dbReference type="RefSeq" id="WP_042981594.1">
    <property type="nucleotide sequence ID" value="NZ_JMQC01000008.1"/>
</dbReference>
<proteinExistence type="predicted"/>
<protein>
    <submittedName>
        <fullName evidence="1 2">Spore coat protein</fullName>
    </submittedName>
</protein>
<accession>A0A090YZQ9</accession>
<evidence type="ECO:0000313" key="2">
    <source>
        <dbReference type="EMBL" id="RFT65825.1"/>
    </source>
</evidence>
<evidence type="ECO:0000313" key="3">
    <source>
        <dbReference type="Proteomes" id="UP000029389"/>
    </source>
</evidence>
<gene>
    <name evidence="2" type="ORF">D0U04_17460</name>
    <name evidence="1" type="ORF">DJ93_2880</name>
</gene>
<dbReference type="PATRIC" id="fig|1405.8.peg.3002"/>
<keyword evidence="1" id="KW-0167">Capsid protein</keyword>
<dbReference type="EMBL" id="JMQC01000008">
    <property type="protein sequence ID" value="KFN04469.1"/>
    <property type="molecule type" value="Genomic_DNA"/>
</dbReference>
<keyword evidence="4" id="KW-1185">Reference proteome</keyword>
<sequence length="143" mass="16257">MKRIGSLVGQSVRVNLRGPESQTGLLLLTNEEYLALQVHSGEVIYYQQKHVKSVLKKAKETKADYLGQEGSYFEKDTFQDVLGNLKYAWVKINRGGPESVEGLLSDTNEEYITLVNNEEVVYVLNLHIKNVNQVTKNKKNDKE</sequence>